<feature type="region of interest" description="Disordered" evidence="5">
    <location>
        <begin position="1"/>
        <end position="74"/>
    </location>
</feature>
<comment type="subcellular location">
    <subcellularLocation>
        <location evidence="1">Nucleus</location>
    </subcellularLocation>
</comment>
<dbReference type="GO" id="GO:0003700">
    <property type="term" value="F:DNA-binding transcription factor activity"/>
    <property type="evidence" value="ECO:0007669"/>
    <property type="project" value="InterPro"/>
</dbReference>
<feature type="compositionally biased region" description="Low complexity" evidence="5">
    <location>
        <begin position="27"/>
        <end position="39"/>
    </location>
</feature>
<feature type="region of interest" description="Disordered" evidence="5">
    <location>
        <begin position="344"/>
        <end position="373"/>
    </location>
</feature>
<dbReference type="GO" id="GO:0043565">
    <property type="term" value="F:sequence-specific DNA binding"/>
    <property type="evidence" value="ECO:0007669"/>
    <property type="project" value="InterPro"/>
</dbReference>
<keyword evidence="2 7" id="KW-0238">DNA-binding</keyword>
<feature type="compositionally biased region" description="Basic and acidic residues" evidence="5">
    <location>
        <begin position="1"/>
        <end position="26"/>
    </location>
</feature>
<keyword evidence="3" id="KW-0539">Nucleus</keyword>
<dbReference type="Gene3D" id="1.10.10.10">
    <property type="entry name" value="Winged helix-like DNA-binding domain superfamily/Winged helix DNA-binding domain"/>
    <property type="match status" value="1"/>
</dbReference>
<feature type="compositionally biased region" description="Polar residues" evidence="5">
    <location>
        <begin position="344"/>
        <end position="368"/>
    </location>
</feature>
<dbReference type="FunFam" id="1.10.10.10:FF:000479">
    <property type="entry name" value="Predicted protein"/>
    <property type="match status" value="1"/>
</dbReference>
<dbReference type="PANTHER" id="PTHR10015">
    <property type="entry name" value="HEAT SHOCK TRANSCRIPTION FACTOR"/>
    <property type="match status" value="1"/>
</dbReference>
<feature type="domain" description="HSF-type DNA-binding" evidence="6">
    <location>
        <begin position="429"/>
        <end position="524"/>
    </location>
</feature>
<name>A0AAD3DAD5_9STRA</name>
<evidence type="ECO:0000256" key="5">
    <source>
        <dbReference type="SAM" id="MobiDB-lite"/>
    </source>
</evidence>
<protein>
    <submittedName>
        <fullName evidence="7">Heat shock factor, DNA-binding</fullName>
    </submittedName>
</protein>
<keyword evidence="7" id="KW-0346">Stress response</keyword>
<dbReference type="SUPFAM" id="SSF46785">
    <property type="entry name" value="Winged helix' DNA-binding domain"/>
    <property type="match status" value="1"/>
</dbReference>
<dbReference type="AlphaFoldDB" id="A0AAD3DAD5"/>
<comment type="caution">
    <text evidence="7">The sequence shown here is derived from an EMBL/GenBank/DDBJ whole genome shotgun (WGS) entry which is preliminary data.</text>
</comment>
<evidence type="ECO:0000313" key="7">
    <source>
        <dbReference type="EMBL" id="GFH60791.1"/>
    </source>
</evidence>
<dbReference type="Proteomes" id="UP001054902">
    <property type="component" value="Unassembled WGS sequence"/>
</dbReference>
<keyword evidence="8" id="KW-1185">Reference proteome</keyword>
<dbReference type="EMBL" id="BLLK01000069">
    <property type="protein sequence ID" value="GFH60791.1"/>
    <property type="molecule type" value="Genomic_DNA"/>
</dbReference>
<evidence type="ECO:0000259" key="6">
    <source>
        <dbReference type="SMART" id="SM00415"/>
    </source>
</evidence>
<organism evidence="7 8">
    <name type="scientific">Chaetoceros tenuissimus</name>
    <dbReference type="NCBI Taxonomy" id="426638"/>
    <lineage>
        <taxon>Eukaryota</taxon>
        <taxon>Sar</taxon>
        <taxon>Stramenopiles</taxon>
        <taxon>Ochrophyta</taxon>
        <taxon>Bacillariophyta</taxon>
        <taxon>Coscinodiscophyceae</taxon>
        <taxon>Chaetocerotophycidae</taxon>
        <taxon>Chaetocerotales</taxon>
        <taxon>Chaetocerotaceae</taxon>
        <taxon>Chaetoceros</taxon>
    </lineage>
</organism>
<dbReference type="PRINTS" id="PR00056">
    <property type="entry name" value="HSFDOMAIN"/>
</dbReference>
<dbReference type="PANTHER" id="PTHR10015:SF206">
    <property type="entry name" value="HSF-TYPE DNA-BINDING DOMAIN-CONTAINING PROTEIN"/>
    <property type="match status" value="1"/>
</dbReference>
<dbReference type="GO" id="GO:0005634">
    <property type="term" value="C:nucleus"/>
    <property type="evidence" value="ECO:0007669"/>
    <property type="project" value="UniProtKB-SubCell"/>
</dbReference>
<evidence type="ECO:0000256" key="1">
    <source>
        <dbReference type="ARBA" id="ARBA00004123"/>
    </source>
</evidence>
<gene>
    <name evidence="7" type="ORF">CTEN210_17267</name>
</gene>
<feature type="compositionally biased region" description="Low complexity" evidence="5">
    <location>
        <begin position="914"/>
        <end position="932"/>
    </location>
</feature>
<evidence type="ECO:0000256" key="4">
    <source>
        <dbReference type="RuleBase" id="RU004020"/>
    </source>
</evidence>
<evidence type="ECO:0000256" key="2">
    <source>
        <dbReference type="ARBA" id="ARBA00023125"/>
    </source>
</evidence>
<dbReference type="SMART" id="SM00415">
    <property type="entry name" value="HSF"/>
    <property type="match status" value="1"/>
</dbReference>
<accession>A0AAD3DAD5</accession>
<reference evidence="7 8" key="1">
    <citation type="journal article" date="2021" name="Sci. Rep.">
        <title>The genome of the diatom Chaetoceros tenuissimus carries an ancient integrated fragment of an extant virus.</title>
        <authorList>
            <person name="Hongo Y."/>
            <person name="Kimura K."/>
            <person name="Takaki Y."/>
            <person name="Yoshida Y."/>
            <person name="Baba S."/>
            <person name="Kobayashi G."/>
            <person name="Nagasaki K."/>
            <person name="Hano T."/>
            <person name="Tomaru Y."/>
        </authorList>
    </citation>
    <scope>NUCLEOTIDE SEQUENCE [LARGE SCALE GENOMIC DNA]</scope>
    <source>
        <strain evidence="7 8">NIES-3715</strain>
    </source>
</reference>
<feature type="region of interest" description="Disordered" evidence="5">
    <location>
        <begin position="903"/>
        <end position="932"/>
    </location>
</feature>
<comment type="similarity">
    <text evidence="4">Belongs to the HSF family.</text>
</comment>
<dbReference type="InterPro" id="IPR036390">
    <property type="entry name" value="WH_DNA-bd_sf"/>
</dbReference>
<feature type="compositionally biased region" description="Polar residues" evidence="5">
    <location>
        <begin position="903"/>
        <end position="913"/>
    </location>
</feature>
<dbReference type="InterPro" id="IPR000232">
    <property type="entry name" value="HSF_DNA-bd"/>
</dbReference>
<evidence type="ECO:0000256" key="3">
    <source>
        <dbReference type="ARBA" id="ARBA00023242"/>
    </source>
</evidence>
<evidence type="ECO:0000313" key="8">
    <source>
        <dbReference type="Proteomes" id="UP001054902"/>
    </source>
</evidence>
<proteinExistence type="inferred from homology"/>
<dbReference type="Pfam" id="PF00447">
    <property type="entry name" value="HSF_DNA-bind"/>
    <property type="match status" value="1"/>
</dbReference>
<dbReference type="InterPro" id="IPR036388">
    <property type="entry name" value="WH-like_DNA-bd_sf"/>
</dbReference>
<sequence>MDVSKTEEKMDKVPTADSKMNDDSGGDKAIANVKADAAAGETLPPLNEDVKGAQENLETSGPPAKDNSTSLTNDNTIPANIGDLLSAKLAATAASGSSQTVDLQLLKNMVQARAAASLGDNMGLAQNPAAGPLAGSIDPGLLGKVLGIANAGGAGNGRDALGDKAETVAGSSLLDSINNNAAVNSTNNDVSTPIDAVALLQKQLQQQTKETQEQQLKALKEAAGITDTVNVPKPNPTNPTEQLLQLQGVSNTEPNTTATTQLSTFASGLGALAANPPQLGTSSNTAGLNINPNLISLLTSSQGLGGAVGGASPLDALQQLLKQQSQKEQSPLPSLTDLLQTQLQKAQDNKTVSVPPNSNKDPTANESLPENKEMSVDAIPASVPELPKEEDAIATADAKSVESTSDKYRDFSKVANEHDEFGKEEPPGKEPPFPVKLHRILSNPEYSDMISWLPHGRSWRVLKPKAFEEKVIPLYFRHAKYASFMRQVNGWGFKRMTQGPDHNSYYHELFLRGMQHLCYKMRRPTRARTDTDPDFNPDFYRLSMVAPLPNQETKVDDGPTNTTDPVVNVPTNPGVSATNLLQSNSNLLQNVGGLASLAGMNTNGSLGGFVNFNGSGMDNVLNTGLGNIATNQTSLNGLTNGTSEQDQLEALRQRREELVLQLQRMVGNNNNDSVGNANANGMQGLTGISNLGSNFLGNNTNHTNNAVLQNGLGNVGGAMGSLLNQGLNNNTTAQLQQIMGLSGLNGGIGQNNGLFNASNLGSGIGGTGLNNLNMNNLNSLANLNNLNGLNGLGNLTGNLNSLTNNFGNALGNSGLGSSLGNLGGGLAGFNQQLLMQNGMGTNSNGLGSLNNNNNLGLGSLNNNNNLGLGSLNNNNNLGLGSGLNNNMMSPNLGAMLQANQFMNQGGNGSNDLSNAMNLDNSTNDNNINSSSV</sequence>